<evidence type="ECO:0000256" key="1">
    <source>
        <dbReference type="ARBA" id="ARBA00006738"/>
    </source>
</evidence>
<dbReference type="Proteomes" id="UP000278164">
    <property type="component" value="Unassembled WGS sequence"/>
</dbReference>
<gene>
    <name evidence="3" type="ORF">D7V78_17165</name>
    <name evidence="4" type="ORF">E5342_03535</name>
</gene>
<dbReference type="RefSeq" id="WP_121737207.1">
    <property type="nucleotide sequence ID" value="NZ_QXXG01000040.1"/>
</dbReference>
<dbReference type="Pfam" id="PF02021">
    <property type="entry name" value="UPF0102"/>
    <property type="match status" value="1"/>
</dbReference>
<comment type="caution">
    <text evidence="3">The sequence shown here is derived from an EMBL/GenBank/DDBJ whole genome shotgun (WGS) entry which is preliminary data.</text>
</comment>
<dbReference type="CDD" id="cd20736">
    <property type="entry name" value="PoNe_Nuclease"/>
    <property type="match status" value="1"/>
</dbReference>
<dbReference type="SUPFAM" id="SSF52980">
    <property type="entry name" value="Restriction endonuclease-like"/>
    <property type="match status" value="1"/>
</dbReference>
<dbReference type="PANTHER" id="PTHR34039:SF1">
    <property type="entry name" value="UPF0102 PROTEIN YRAN"/>
    <property type="match status" value="1"/>
</dbReference>
<organism evidence="3 5">
    <name type="scientific">Parabacteroides distasonis</name>
    <dbReference type="NCBI Taxonomy" id="823"/>
    <lineage>
        <taxon>Bacteria</taxon>
        <taxon>Pseudomonadati</taxon>
        <taxon>Bacteroidota</taxon>
        <taxon>Bacteroidia</taxon>
        <taxon>Bacteroidales</taxon>
        <taxon>Tannerellaceae</taxon>
        <taxon>Parabacteroides</taxon>
    </lineage>
</organism>
<name>A0A3L7ZJW7_PARDI</name>
<dbReference type="InterPro" id="IPR011335">
    <property type="entry name" value="Restrct_endonuc-II-like"/>
</dbReference>
<dbReference type="InterPro" id="IPR003509">
    <property type="entry name" value="UPF0102_YraN-like"/>
</dbReference>
<evidence type="ECO:0000313" key="5">
    <source>
        <dbReference type="Proteomes" id="UP000278164"/>
    </source>
</evidence>
<proteinExistence type="inferred from homology"/>
<dbReference type="HAMAP" id="MF_00048">
    <property type="entry name" value="UPF0102"/>
    <property type="match status" value="1"/>
</dbReference>
<dbReference type="Proteomes" id="UP000310032">
    <property type="component" value="Unassembled WGS sequence"/>
</dbReference>
<dbReference type="OrthoDB" id="9802516at2"/>
<dbReference type="GO" id="GO:0003676">
    <property type="term" value="F:nucleic acid binding"/>
    <property type="evidence" value="ECO:0007669"/>
    <property type="project" value="InterPro"/>
</dbReference>
<protein>
    <recommendedName>
        <fullName evidence="2">UPF0102 protein D7V78_17165</fullName>
    </recommendedName>
</protein>
<dbReference type="Gene3D" id="3.40.1350.10">
    <property type="match status" value="1"/>
</dbReference>
<dbReference type="EMBL" id="SRYM01000006">
    <property type="protein sequence ID" value="TGY61576.1"/>
    <property type="molecule type" value="Genomic_DNA"/>
</dbReference>
<reference evidence="4 6" key="2">
    <citation type="submission" date="2019-04" db="EMBL/GenBank/DDBJ databases">
        <title>Microbes associate with the intestines of laboratory mice.</title>
        <authorList>
            <person name="Navarre W."/>
            <person name="Wong E."/>
            <person name="Huang K."/>
            <person name="Tropini C."/>
            <person name="Ng K."/>
            <person name="Yu B."/>
        </authorList>
    </citation>
    <scope>NUCLEOTIDE SEQUENCE [LARGE SCALE GENOMIC DNA]</scope>
    <source>
        <strain evidence="4 6">NM39_I3</strain>
    </source>
</reference>
<dbReference type="EMBL" id="RAYI01000055">
    <property type="protein sequence ID" value="RLT72204.1"/>
    <property type="molecule type" value="Genomic_DNA"/>
</dbReference>
<accession>A0A3L7ZJW7</accession>
<dbReference type="InterPro" id="IPR011856">
    <property type="entry name" value="tRNA_endonuc-like_dom_sf"/>
</dbReference>
<dbReference type="PANTHER" id="PTHR34039">
    <property type="entry name" value="UPF0102 PROTEIN YRAN"/>
    <property type="match status" value="1"/>
</dbReference>
<evidence type="ECO:0000256" key="2">
    <source>
        <dbReference type="HAMAP-Rule" id="MF_00048"/>
    </source>
</evidence>
<comment type="similarity">
    <text evidence="1 2">Belongs to the UPF0102 family.</text>
</comment>
<evidence type="ECO:0000313" key="6">
    <source>
        <dbReference type="Proteomes" id="UP000310032"/>
    </source>
</evidence>
<dbReference type="AlphaFoldDB" id="A0A3L7ZJW7"/>
<evidence type="ECO:0000313" key="3">
    <source>
        <dbReference type="EMBL" id="RLT72204.1"/>
    </source>
</evidence>
<reference evidence="3 5" key="1">
    <citation type="submission" date="2018-09" db="EMBL/GenBank/DDBJ databases">
        <title>Murine metabolic-syndrome-specific gut microbial biobank.</title>
        <authorList>
            <person name="Liu C."/>
        </authorList>
    </citation>
    <scope>NUCLEOTIDE SEQUENCE [LARGE SCALE GENOMIC DNA]</scope>
    <source>
        <strain evidence="3 5">8-P5</strain>
    </source>
</reference>
<sequence length="121" mass="14134">MAERNDIGKEGEAIARKYLSDRGFEILHSNWHWHHYELDIVAVKEDELVVVEVKTRAEDFLVDPEEAIDRGKIRRIVSAADAYVRFYNVDLPVRFDIMILIGGRGNYRVEHIEDAFYAPCR</sequence>
<evidence type="ECO:0000313" key="4">
    <source>
        <dbReference type="EMBL" id="TGY61576.1"/>
    </source>
</evidence>